<dbReference type="PANTHER" id="PTHR11040:SF44">
    <property type="entry name" value="PROTEIN ZNTC-RELATED"/>
    <property type="match status" value="1"/>
</dbReference>
<keyword evidence="2 5" id="KW-0812">Transmembrane</keyword>
<evidence type="ECO:0000256" key="4">
    <source>
        <dbReference type="ARBA" id="ARBA00023136"/>
    </source>
</evidence>
<dbReference type="Pfam" id="PF02535">
    <property type="entry name" value="Zip"/>
    <property type="match status" value="1"/>
</dbReference>
<dbReference type="PANTHER" id="PTHR11040">
    <property type="entry name" value="ZINC/IRON TRANSPORTER"/>
    <property type="match status" value="1"/>
</dbReference>
<evidence type="ECO:0000256" key="3">
    <source>
        <dbReference type="ARBA" id="ARBA00022989"/>
    </source>
</evidence>
<dbReference type="GO" id="GO:0005385">
    <property type="term" value="F:zinc ion transmembrane transporter activity"/>
    <property type="evidence" value="ECO:0007669"/>
    <property type="project" value="TreeGrafter"/>
</dbReference>
<accession>A0A146KIK5</accession>
<organism evidence="6">
    <name type="scientific">Trepomonas sp. PC1</name>
    <dbReference type="NCBI Taxonomy" id="1076344"/>
    <lineage>
        <taxon>Eukaryota</taxon>
        <taxon>Metamonada</taxon>
        <taxon>Diplomonadida</taxon>
        <taxon>Hexamitidae</taxon>
        <taxon>Hexamitinae</taxon>
        <taxon>Trepomonas</taxon>
    </lineage>
</organism>
<feature type="transmembrane region" description="Helical" evidence="5">
    <location>
        <begin position="40"/>
        <end position="61"/>
    </location>
</feature>
<dbReference type="InterPro" id="IPR003689">
    <property type="entry name" value="ZIP"/>
</dbReference>
<proteinExistence type="predicted"/>
<feature type="transmembrane region" description="Helical" evidence="5">
    <location>
        <begin position="6"/>
        <end position="28"/>
    </location>
</feature>
<sequence>GDVIGMQIAAFFLIIAIGIFGIIIPYIFGKNNQQRTKTILSFLNCAAGGVLLGVSIVHVMPEAGGNINQVINGFPISFYITFFGIITMVTLVKVGGHDHNESEIIDYMLPTNDQDLLQNDELKDCSHQHSHKKKKSTMSLIMLLAGLMIHDLSEGISLGLCTKFTDTLALFLAIFLHKWCGQAAQAIAGIREGLTFKENMKYLVPLCLATPIAQIISFVIIYATSGSGEIPLGGLIVQDIFLSFAAGTFIGIAFEEVFAVELKPKERKKTIVLKILMILGGFIFIAASGIVAFFLKT</sequence>
<evidence type="ECO:0000313" key="6">
    <source>
        <dbReference type="EMBL" id="JAP96483.1"/>
    </source>
</evidence>
<keyword evidence="3 5" id="KW-1133">Transmembrane helix</keyword>
<feature type="non-terminal residue" evidence="6">
    <location>
        <position position="1"/>
    </location>
</feature>
<evidence type="ECO:0000256" key="5">
    <source>
        <dbReference type="SAM" id="Phobius"/>
    </source>
</evidence>
<dbReference type="GO" id="GO:0005886">
    <property type="term" value="C:plasma membrane"/>
    <property type="evidence" value="ECO:0007669"/>
    <property type="project" value="TreeGrafter"/>
</dbReference>
<gene>
    <name evidence="6" type="ORF">TPC1_10166</name>
</gene>
<dbReference type="AlphaFoldDB" id="A0A146KIK5"/>
<evidence type="ECO:0000256" key="1">
    <source>
        <dbReference type="ARBA" id="ARBA00004141"/>
    </source>
</evidence>
<name>A0A146KIK5_9EUKA</name>
<feature type="transmembrane region" description="Helical" evidence="5">
    <location>
        <begin position="137"/>
        <end position="156"/>
    </location>
</feature>
<dbReference type="EMBL" id="GDID01000123">
    <property type="protein sequence ID" value="JAP96483.1"/>
    <property type="molecule type" value="Transcribed_RNA"/>
</dbReference>
<comment type="subcellular location">
    <subcellularLocation>
        <location evidence="1">Membrane</location>
        <topology evidence="1">Multi-pass membrane protein</topology>
    </subcellularLocation>
</comment>
<feature type="transmembrane region" description="Helical" evidence="5">
    <location>
        <begin position="235"/>
        <end position="254"/>
    </location>
</feature>
<protein>
    <submittedName>
        <fullName evidence="6">ZIP Zinc transporter domain-containing protein</fullName>
    </submittedName>
</protein>
<evidence type="ECO:0000256" key="2">
    <source>
        <dbReference type="ARBA" id="ARBA00022692"/>
    </source>
</evidence>
<feature type="transmembrane region" description="Helical" evidence="5">
    <location>
        <begin position="168"/>
        <end position="190"/>
    </location>
</feature>
<keyword evidence="4 5" id="KW-0472">Membrane</keyword>
<feature type="transmembrane region" description="Helical" evidence="5">
    <location>
        <begin position="73"/>
        <end position="92"/>
    </location>
</feature>
<reference evidence="6" key="1">
    <citation type="submission" date="2015-07" db="EMBL/GenBank/DDBJ databases">
        <title>Adaptation to a free-living lifestyle via gene acquisitions in the diplomonad Trepomonas sp. PC1.</title>
        <authorList>
            <person name="Xu F."/>
            <person name="Jerlstrom-Hultqvist J."/>
            <person name="Kolisko M."/>
            <person name="Simpson A.G.B."/>
            <person name="Roger A.J."/>
            <person name="Svard S.G."/>
            <person name="Andersson J.O."/>
        </authorList>
    </citation>
    <scope>NUCLEOTIDE SEQUENCE</scope>
    <source>
        <strain evidence="6">PC1</strain>
    </source>
</reference>
<feature type="transmembrane region" description="Helical" evidence="5">
    <location>
        <begin position="202"/>
        <end position="223"/>
    </location>
</feature>
<feature type="transmembrane region" description="Helical" evidence="5">
    <location>
        <begin position="275"/>
        <end position="295"/>
    </location>
</feature>